<feature type="domain" description="CHAT" evidence="1">
    <location>
        <begin position="877"/>
        <end position="1121"/>
    </location>
</feature>
<protein>
    <submittedName>
        <fullName evidence="2">CHAT domain protein</fullName>
    </submittedName>
</protein>
<dbReference type="AlphaFoldDB" id="A0A0M2HJK0"/>
<gene>
    <name evidence="2" type="ORF">RS82_00523</name>
</gene>
<dbReference type="Pfam" id="PF12770">
    <property type="entry name" value="CHAT"/>
    <property type="match status" value="1"/>
</dbReference>
<dbReference type="Gene3D" id="1.25.40.10">
    <property type="entry name" value="Tetratricopeptide repeat domain"/>
    <property type="match status" value="1"/>
</dbReference>
<name>A0A0M2HJK0_MICTR</name>
<dbReference type="InterPro" id="IPR024983">
    <property type="entry name" value="CHAT_dom"/>
</dbReference>
<comment type="caution">
    <text evidence="2">The sequence shown here is derived from an EMBL/GenBank/DDBJ whole genome shotgun (WGS) entry which is preliminary data.</text>
</comment>
<evidence type="ECO:0000313" key="3">
    <source>
        <dbReference type="Proteomes" id="UP000034098"/>
    </source>
</evidence>
<sequence length="1127" mass="122917">MSDLEQVLAVHAELQRVDVGPNERCGQSSCATRPSVLISGEQRRVLLVAPEHRLNEEYLEQLALHYVQRGYFVDRSAAVAPWLTEWRARHIEAFNEYSRLELASESVPSDLFESLTPEFFCAMYALTMVGAPDTKIAVFVPREARSSPAASAETSSLEFALDHLDQLVLNAWLSVADISEYQGEAVPERSLMDRVSSFVVLSAVPPRVLDRWIEVAQRLISNPAISGANRYALGAISAYLCTVTQRELPFRRQWSWAWLQMETMAEAQAPHAESLHLPANLVAASTDPSDVVDCAVYLCRERPHAFPAMAKALVRTGRGYLLESVLSSAAGVDSGQPMEVAREWFRARSPYALGPETQFLLAGVAVSRTVTTDRLPLAFALREELRGALAEWLVNGAISKTDWLTHSMQVDAWVGTISKLYGAPAAFLALVGSEPRPEESSAPLNARFALELERSNALRLLGRIPDALRALERYAEEVEESDGGDVRAEQLALLRLNRAILRRELGDLEGALAALEGLADEMPEAHRAAAHASLAATHLALGDPDRAAEASRRSLLVSKRMARHPLGYVSAATRAQELELSGDMAGALDALEQVQLEELNDVATLTMVCATILNLELQSGGVLGTALGRAAWSEATRRIEDTSEFGDCGAHIRHLLMAVWAMRAQLVLKDWEHERWKRLANLTHEMWGYASPLGLVGVALQSWHRGDEKSMRAALDSVPESLRRTYSATVDVAAVSASTRNLSVLLEHATQEMLGSGVSTDVARVIAELSRDVVGRAVESDAPGGLPWPDQLPRLPKSWGVIEWMASREEVFSMLSREGEDPIQLPFPEGLDDMAYRLAPRLTFWGSDMSGDVFDVEGWSRLREWAEAVVHEFSLAGLVIIEHALLAGIPWQAVFGPLCPTTTIPSWGTLSSAPAWRRPGSIGVVTVPRTGESEDVARSLFEAANALSTLGAKAIDLANERATVDDCLALMASVDLVAMLCHGVRDAESATMTWQISADEALPWTEDLGGAGPGAEFHLGPREIRGLDKAPVVVLSAACSTGVSRYAGLGEQLGLFRALRRQGTAVLIAPRWDVPAPEILSILTEVGRRLLDGEDPIEATRNACIEAARTKPAWIAWALFVQGMPRV</sequence>
<reference evidence="2 3" key="1">
    <citation type="submission" date="2015-02" db="EMBL/GenBank/DDBJ databases">
        <title>Draft genome sequences of ten Microbacterium spp. with emphasis on heavy metal contaminated environments.</title>
        <authorList>
            <person name="Corretto E."/>
        </authorList>
    </citation>
    <scope>NUCLEOTIDE SEQUENCE [LARGE SCALE GENOMIC DNA]</scope>
    <source>
        <strain evidence="2 3">DSM 8608</strain>
    </source>
</reference>
<dbReference type="EMBL" id="JYJA01000022">
    <property type="protein sequence ID" value="KJL45013.1"/>
    <property type="molecule type" value="Genomic_DNA"/>
</dbReference>
<organism evidence="2 3">
    <name type="scientific">Microbacterium trichothecenolyticum</name>
    <name type="common">Aureobacterium trichothecenolyticum</name>
    <dbReference type="NCBI Taxonomy" id="69370"/>
    <lineage>
        <taxon>Bacteria</taxon>
        <taxon>Bacillati</taxon>
        <taxon>Actinomycetota</taxon>
        <taxon>Actinomycetes</taxon>
        <taxon>Micrococcales</taxon>
        <taxon>Microbacteriaceae</taxon>
        <taxon>Microbacterium</taxon>
    </lineage>
</organism>
<evidence type="ECO:0000259" key="1">
    <source>
        <dbReference type="Pfam" id="PF12770"/>
    </source>
</evidence>
<keyword evidence="3" id="KW-1185">Reference proteome</keyword>
<dbReference type="InterPro" id="IPR011990">
    <property type="entry name" value="TPR-like_helical_dom_sf"/>
</dbReference>
<evidence type="ECO:0000313" key="2">
    <source>
        <dbReference type="EMBL" id="KJL45013.1"/>
    </source>
</evidence>
<dbReference type="SUPFAM" id="SSF48452">
    <property type="entry name" value="TPR-like"/>
    <property type="match status" value="1"/>
</dbReference>
<dbReference type="Proteomes" id="UP000034098">
    <property type="component" value="Unassembled WGS sequence"/>
</dbReference>
<proteinExistence type="predicted"/>
<accession>A0A0M2HJK0</accession>
<dbReference type="PATRIC" id="fig|69370.6.peg.547"/>